<keyword evidence="1" id="KW-0472">Membrane</keyword>
<dbReference type="AlphaFoldDB" id="A0A068VLQ1"/>
<evidence type="ECO:0000313" key="2">
    <source>
        <dbReference type="EMBL" id="CDP21549.1"/>
    </source>
</evidence>
<proteinExistence type="predicted"/>
<keyword evidence="1" id="KW-1133">Transmembrane helix</keyword>
<dbReference type="Gramene" id="CDP21549">
    <property type="protein sequence ID" value="CDP21549"/>
    <property type="gene ID" value="GSCOC_T00004514001"/>
</dbReference>
<feature type="transmembrane region" description="Helical" evidence="1">
    <location>
        <begin position="12"/>
        <end position="35"/>
    </location>
</feature>
<feature type="non-terminal residue" evidence="2">
    <location>
        <position position="1"/>
    </location>
</feature>
<dbReference type="Proteomes" id="UP000295252">
    <property type="component" value="Unassembled WGS sequence"/>
</dbReference>
<evidence type="ECO:0000313" key="3">
    <source>
        <dbReference type="Proteomes" id="UP000295252"/>
    </source>
</evidence>
<protein>
    <submittedName>
        <fullName evidence="2">DH200=94 genomic scaffold, scaffold_4774</fullName>
    </submittedName>
</protein>
<organism evidence="2 3">
    <name type="scientific">Coffea canephora</name>
    <name type="common">Robusta coffee</name>
    <dbReference type="NCBI Taxonomy" id="49390"/>
    <lineage>
        <taxon>Eukaryota</taxon>
        <taxon>Viridiplantae</taxon>
        <taxon>Streptophyta</taxon>
        <taxon>Embryophyta</taxon>
        <taxon>Tracheophyta</taxon>
        <taxon>Spermatophyta</taxon>
        <taxon>Magnoliopsida</taxon>
        <taxon>eudicotyledons</taxon>
        <taxon>Gunneridae</taxon>
        <taxon>Pentapetalae</taxon>
        <taxon>asterids</taxon>
        <taxon>lamiids</taxon>
        <taxon>Gentianales</taxon>
        <taxon>Rubiaceae</taxon>
        <taxon>Ixoroideae</taxon>
        <taxon>Gardenieae complex</taxon>
        <taxon>Bertiereae - Coffeeae clade</taxon>
        <taxon>Coffeeae</taxon>
        <taxon>Coffea</taxon>
    </lineage>
</organism>
<sequence length="96" mass="11222">TLFSEAPSPRLCFLFSFLLHLSFLLFYLVFLSSFFSPIVDGLKLFSPPFSSSSHRRSLSQIELEVKRQLLLPLYCFRMQLECRSVELSIYALLFFV</sequence>
<keyword evidence="1" id="KW-0812">Transmembrane</keyword>
<reference evidence="3" key="1">
    <citation type="journal article" date="2014" name="Science">
        <title>The coffee genome provides insight into the convergent evolution of caffeine biosynthesis.</title>
        <authorList>
            <person name="Denoeud F."/>
            <person name="Carretero-Paulet L."/>
            <person name="Dereeper A."/>
            <person name="Droc G."/>
            <person name="Guyot R."/>
            <person name="Pietrella M."/>
            <person name="Zheng C."/>
            <person name="Alberti A."/>
            <person name="Anthony F."/>
            <person name="Aprea G."/>
            <person name="Aury J.M."/>
            <person name="Bento P."/>
            <person name="Bernard M."/>
            <person name="Bocs S."/>
            <person name="Campa C."/>
            <person name="Cenci A."/>
            <person name="Combes M.C."/>
            <person name="Crouzillat D."/>
            <person name="Da Silva C."/>
            <person name="Daddiego L."/>
            <person name="De Bellis F."/>
            <person name="Dussert S."/>
            <person name="Garsmeur O."/>
            <person name="Gayraud T."/>
            <person name="Guignon V."/>
            <person name="Jahn K."/>
            <person name="Jamilloux V."/>
            <person name="Joet T."/>
            <person name="Labadie K."/>
            <person name="Lan T."/>
            <person name="Leclercq J."/>
            <person name="Lepelley M."/>
            <person name="Leroy T."/>
            <person name="Li L.T."/>
            <person name="Librado P."/>
            <person name="Lopez L."/>
            <person name="Munoz A."/>
            <person name="Noel B."/>
            <person name="Pallavicini A."/>
            <person name="Perrotta G."/>
            <person name="Poncet V."/>
            <person name="Pot D."/>
            <person name="Priyono X."/>
            <person name="Rigoreau M."/>
            <person name="Rouard M."/>
            <person name="Rozas J."/>
            <person name="Tranchant-Dubreuil C."/>
            <person name="VanBuren R."/>
            <person name="Zhang Q."/>
            <person name="Andrade A.C."/>
            <person name="Argout X."/>
            <person name="Bertrand B."/>
            <person name="de Kochko A."/>
            <person name="Graziosi G."/>
            <person name="Henry R.J."/>
            <person name="Jayarama X."/>
            <person name="Ming R."/>
            <person name="Nagai C."/>
            <person name="Rounsley S."/>
            <person name="Sankoff D."/>
            <person name="Giuliano G."/>
            <person name="Albert V.A."/>
            <person name="Wincker P."/>
            <person name="Lashermes P."/>
        </authorList>
    </citation>
    <scope>NUCLEOTIDE SEQUENCE [LARGE SCALE GENOMIC DNA]</scope>
    <source>
        <strain evidence="3">cv. DH200-94</strain>
    </source>
</reference>
<gene>
    <name evidence="2" type="ORF">GSCOC_T00004514001</name>
</gene>
<keyword evidence="3" id="KW-1185">Reference proteome</keyword>
<accession>A0A068VLQ1</accession>
<dbReference type="InParanoid" id="A0A068VLQ1"/>
<evidence type="ECO:0000256" key="1">
    <source>
        <dbReference type="SAM" id="Phobius"/>
    </source>
</evidence>
<name>A0A068VLQ1_COFCA</name>
<dbReference type="EMBL" id="HG743858">
    <property type="protein sequence ID" value="CDP21549.1"/>
    <property type="molecule type" value="Genomic_DNA"/>
</dbReference>